<proteinExistence type="predicted"/>
<feature type="signal peptide" evidence="2">
    <location>
        <begin position="1"/>
        <end position="18"/>
    </location>
</feature>
<organism evidence="3">
    <name type="scientific">Rhodosorus marinus</name>
    <dbReference type="NCBI Taxonomy" id="101924"/>
    <lineage>
        <taxon>Eukaryota</taxon>
        <taxon>Rhodophyta</taxon>
        <taxon>Stylonematophyceae</taxon>
        <taxon>Stylonematales</taxon>
        <taxon>Stylonemataceae</taxon>
        <taxon>Rhodosorus</taxon>
    </lineage>
</organism>
<dbReference type="AlphaFoldDB" id="A0A7S0G3E5"/>
<evidence type="ECO:0000256" key="1">
    <source>
        <dbReference type="SAM" id="Phobius"/>
    </source>
</evidence>
<sequence>MAMGKAFVLMCVLALVVAQESTDFYPIPNTSTTDLPEFVENQFVLMVWQVLFYGTQVDQEFITTSESCYTQFLDVSVFVNQTGQPSLSVDDPNDTDYTLWYWTEVRDVDFNFYRDLIVEYTRDIELGRCITDQSIVVNLTEVPSQLVVDIDAPVPFWAIYIIIGVLMVAFGGALAFLWWREIKKPAYEITQYVEAITAKET</sequence>
<feature type="chain" id="PRO_5030665159" evidence="2">
    <location>
        <begin position="19"/>
        <end position="201"/>
    </location>
</feature>
<name>A0A7S0G3E5_9RHOD</name>
<evidence type="ECO:0000256" key="2">
    <source>
        <dbReference type="SAM" id="SignalP"/>
    </source>
</evidence>
<accession>A0A7S0G3E5</accession>
<dbReference type="EMBL" id="HBEK01017042">
    <property type="protein sequence ID" value="CAD8399326.1"/>
    <property type="molecule type" value="Transcribed_RNA"/>
</dbReference>
<gene>
    <name evidence="3" type="ORF">RMAR0315_LOCUS9318</name>
</gene>
<feature type="transmembrane region" description="Helical" evidence="1">
    <location>
        <begin position="157"/>
        <end position="179"/>
    </location>
</feature>
<keyword evidence="2" id="KW-0732">Signal</keyword>
<reference evidence="3" key="1">
    <citation type="submission" date="2021-01" db="EMBL/GenBank/DDBJ databases">
        <authorList>
            <person name="Corre E."/>
            <person name="Pelletier E."/>
            <person name="Niang G."/>
            <person name="Scheremetjew M."/>
            <person name="Finn R."/>
            <person name="Kale V."/>
            <person name="Holt S."/>
            <person name="Cochrane G."/>
            <person name="Meng A."/>
            <person name="Brown T."/>
            <person name="Cohen L."/>
        </authorList>
    </citation>
    <scope>NUCLEOTIDE SEQUENCE</scope>
    <source>
        <strain evidence="3">UTEX LB 2760</strain>
    </source>
</reference>
<evidence type="ECO:0000313" key="3">
    <source>
        <dbReference type="EMBL" id="CAD8399326.1"/>
    </source>
</evidence>
<protein>
    <submittedName>
        <fullName evidence="3">Uncharacterized protein</fullName>
    </submittedName>
</protein>
<keyword evidence="1" id="KW-1133">Transmembrane helix</keyword>
<keyword evidence="1" id="KW-0812">Transmembrane</keyword>
<keyword evidence="1" id="KW-0472">Membrane</keyword>